<feature type="domain" description="VTT" evidence="2">
    <location>
        <begin position="24"/>
        <end position="143"/>
    </location>
</feature>
<dbReference type="PANTHER" id="PTHR42709">
    <property type="entry name" value="ALKALINE PHOSPHATASE LIKE PROTEIN"/>
    <property type="match status" value="1"/>
</dbReference>
<gene>
    <name evidence="3" type="ORF">J1C48_02800</name>
</gene>
<name>A0A939FV97_9HYPH</name>
<protein>
    <submittedName>
        <fullName evidence="3">DedA family protein</fullName>
    </submittedName>
</protein>
<feature type="transmembrane region" description="Helical" evidence="1">
    <location>
        <begin position="12"/>
        <end position="34"/>
    </location>
</feature>
<feature type="transmembrane region" description="Helical" evidence="1">
    <location>
        <begin position="124"/>
        <end position="151"/>
    </location>
</feature>
<evidence type="ECO:0000259" key="2">
    <source>
        <dbReference type="Pfam" id="PF09335"/>
    </source>
</evidence>
<accession>A0A939FV97</accession>
<keyword evidence="1" id="KW-1133">Transmembrane helix</keyword>
<comment type="caution">
    <text evidence="3">The sequence shown here is derived from an EMBL/GenBank/DDBJ whole genome shotgun (WGS) entry which is preliminary data.</text>
</comment>
<keyword evidence="4" id="KW-1185">Reference proteome</keyword>
<dbReference type="Proteomes" id="UP000664122">
    <property type="component" value="Unassembled WGS sequence"/>
</dbReference>
<evidence type="ECO:0000256" key="1">
    <source>
        <dbReference type="SAM" id="Phobius"/>
    </source>
</evidence>
<evidence type="ECO:0000313" key="3">
    <source>
        <dbReference type="EMBL" id="MBO0661494.1"/>
    </source>
</evidence>
<dbReference type="AlphaFoldDB" id="A0A939FV97"/>
<reference evidence="3" key="1">
    <citation type="submission" date="2021-03" db="EMBL/GenBank/DDBJ databases">
        <title>Whole genome sequence of Jiella sp. CQZ9-1.</title>
        <authorList>
            <person name="Tuo L."/>
        </authorList>
    </citation>
    <scope>NUCLEOTIDE SEQUENCE</scope>
    <source>
        <strain evidence="3">CQZ9-1</strain>
    </source>
</reference>
<feature type="transmembrane region" description="Helical" evidence="1">
    <location>
        <begin position="163"/>
        <end position="181"/>
    </location>
</feature>
<dbReference type="Pfam" id="PF09335">
    <property type="entry name" value="VTT_dom"/>
    <property type="match status" value="1"/>
</dbReference>
<dbReference type="GO" id="GO:0005886">
    <property type="term" value="C:plasma membrane"/>
    <property type="evidence" value="ECO:0007669"/>
    <property type="project" value="TreeGrafter"/>
</dbReference>
<evidence type="ECO:0000313" key="4">
    <source>
        <dbReference type="Proteomes" id="UP000664122"/>
    </source>
</evidence>
<proteinExistence type="predicted"/>
<dbReference type="RefSeq" id="WP_207256156.1">
    <property type="nucleotide sequence ID" value="NZ_JAFMPP010000002.1"/>
</dbReference>
<dbReference type="InterPro" id="IPR032816">
    <property type="entry name" value="VTT_dom"/>
</dbReference>
<feature type="transmembrane region" description="Helical" evidence="1">
    <location>
        <begin position="46"/>
        <end position="67"/>
    </location>
</feature>
<dbReference type="EMBL" id="JAFMPP010000002">
    <property type="protein sequence ID" value="MBO0661494.1"/>
    <property type="molecule type" value="Genomic_DNA"/>
</dbReference>
<keyword evidence="1" id="KW-0812">Transmembrane</keyword>
<organism evidence="3 4">
    <name type="scientific">Jiella flava</name>
    <dbReference type="NCBI Taxonomy" id="2816857"/>
    <lineage>
        <taxon>Bacteria</taxon>
        <taxon>Pseudomonadati</taxon>
        <taxon>Pseudomonadota</taxon>
        <taxon>Alphaproteobacteria</taxon>
        <taxon>Hyphomicrobiales</taxon>
        <taxon>Aurantimonadaceae</taxon>
        <taxon>Jiella</taxon>
    </lineage>
</organism>
<sequence length="228" mass="25987">MYEILTLIAQFGPVIVLIGTFFEGEVFAIIGGFLAYRGAYPLEMMIALAFTGSFFGDLSVFLFARFFSNHRWVMVWREKPRFAKALGLVERYQAYFVIVNRYVYGLRMPGLVALGLSRLSIIRFLVLNFVGAGLWAGIFTTIGFVFGYSIWSVFANLQLFERGAVIVLAVLAVLLAGYFGWRQWGPLMAAWWARPRQGRHAKMRHGGLFGPLRQMFRTPRLRDQGSEE</sequence>
<dbReference type="InterPro" id="IPR051311">
    <property type="entry name" value="DedA_domain"/>
</dbReference>
<keyword evidence="1" id="KW-0472">Membrane</keyword>
<dbReference type="PANTHER" id="PTHR42709:SF2">
    <property type="entry name" value="INNER MEMBRANE PROTEIN YOHD"/>
    <property type="match status" value="1"/>
</dbReference>